<keyword evidence="1" id="KW-0472">Membrane</keyword>
<reference evidence="2" key="1">
    <citation type="submission" date="2017-05" db="EMBL/GenBank/DDBJ databases">
        <authorList>
            <person name="Imhoff J.F."/>
            <person name="Rahn T."/>
            <person name="Kuenzel S."/>
            <person name="Neulinger S.C."/>
        </authorList>
    </citation>
    <scope>NUCLEOTIDE SEQUENCE</scope>
    <source>
        <strain evidence="2">LMG 28126</strain>
    </source>
</reference>
<gene>
    <name evidence="2" type="ORF">CCR87_00815</name>
</gene>
<proteinExistence type="predicted"/>
<keyword evidence="1" id="KW-1133">Transmembrane helix</keyword>
<feature type="non-terminal residue" evidence="2">
    <location>
        <position position="87"/>
    </location>
</feature>
<keyword evidence="3" id="KW-1185">Reference proteome</keyword>
<organism evidence="2 3">
    <name type="scientific">Rhodobaculum claviforme</name>
    <dbReference type="NCBI Taxonomy" id="1549854"/>
    <lineage>
        <taxon>Bacteria</taxon>
        <taxon>Pseudomonadati</taxon>
        <taxon>Pseudomonadota</taxon>
        <taxon>Alphaproteobacteria</taxon>
        <taxon>Rhodobacterales</taxon>
        <taxon>Paracoccaceae</taxon>
        <taxon>Rhodobaculum</taxon>
    </lineage>
</organism>
<name>A0A934TEL8_9RHOB</name>
<evidence type="ECO:0000313" key="3">
    <source>
        <dbReference type="Proteomes" id="UP000706333"/>
    </source>
</evidence>
<accession>A0A934TEL8</accession>
<dbReference type="AlphaFoldDB" id="A0A934TEL8"/>
<protein>
    <submittedName>
        <fullName evidence="2">Uncharacterized protein</fullName>
    </submittedName>
</protein>
<evidence type="ECO:0000313" key="2">
    <source>
        <dbReference type="EMBL" id="MBK5925910.1"/>
    </source>
</evidence>
<sequence>MRARLPLDGLAARFSVLLAAALIAANVIAAAVLYVDRAGQHSAARFEREVERIVSLVPAIEAAPPARRVQAARAASTRLTRVSVDPA</sequence>
<evidence type="ECO:0000256" key="1">
    <source>
        <dbReference type="SAM" id="Phobius"/>
    </source>
</evidence>
<dbReference type="RefSeq" id="WP_201155436.1">
    <property type="nucleotide sequence ID" value="NZ_NHSD01000055.1"/>
</dbReference>
<reference evidence="2" key="2">
    <citation type="journal article" date="2020" name="Microorganisms">
        <title>Osmotic Adaptation and Compatible Solute Biosynthesis of Phototrophic Bacteria as Revealed from Genome Analyses.</title>
        <authorList>
            <person name="Imhoff J.F."/>
            <person name="Rahn T."/>
            <person name="Kunzel S."/>
            <person name="Keller A."/>
            <person name="Neulinger S.C."/>
        </authorList>
    </citation>
    <scope>NUCLEOTIDE SEQUENCE</scope>
    <source>
        <strain evidence="2">LMG 28126</strain>
    </source>
</reference>
<comment type="caution">
    <text evidence="2">The sequence shown here is derived from an EMBL/GenBank/DDBJ whole genome shotgun (WGS) entry which is preliminary data.</text>
</comment>
<keyword evidence="1" id="KW-0812">Transmembrane</keyword>
<dbReference type="EMBL" id="NHSD01000055">
    <property type="protein sequence ID" value="MBK5925910.1"/>
    <property type="molecule type" value="Genomic_DNA"/>
</dbReference>
<feature type="transmembrane region" description="Helical" evidence="1">
    <location>
        <begin position="12"/>
        <end position="35"/>
    </location>
</feature>
<dbReference type="Proteomes" id="UP000706333">
    <property type="component" value="Unassembled WGS sequence"/>
</dbReference>